<comment type="caution">
    <text evidence="1">The sequence shown here is derived from an EMBL/GenBank/DDBJ whole genome shotgun (WGS) entry which is preliminary data.</text>
</comment>
<sequence>MDSVVPEPRVLVIGLDPYRVPGPWDPTPVAEGIAAGMARFAEAGVGVESCLFGLDGSDDIEAVVTEALDRRPWEVVVVGGGVRRADDRLDLFERIINLVRRHAPDAAIAFNSTPEGTFDAAARWLRPPG</sequence>
<reference evidence="1 2" key="1">
    <citation type="submission" date="2019-06" db="EMBL/GenBank/DDBJ databases">
        <title>Sequencing the genomes of 1000 actinobacteria strains.</title>
        <authorList>
            <person name="Klenk H.-P."/>
        </authorList>
    </citation>
    <scope>NUCLEOTIDE SEQUENCE [LARGE SCALE GENOMIC DNA]</scope>
    <source>
        <strain evidence="1 2">DSM 45671</strain>
    </source>
</reference>
<dbReference type="AlphaFoldDB" id="A0A561T5I9"/>
<accession>A0A561T5I9</accession>
<evidence type="ECO:0000313" key="2">
    <source>
        <dbReference type="Proteomes" id="UP000321261"/>
    </source>
</evidence>
<keyword evidence="2" id="KW-1185">Reference proteome</keyword>
<dbReference type="Proteomes" id="UP000321261">
    <property type="component" value="Unassembled WGS sequence"/>
</dbReference>
<name>A0A561T5I9_9PSEU</name>
<evidence type="ECO:0000313" key="1">
    <source>
        <dbReference type="EMBL" id="TWF82374.1"/>
    </source>
</evidence>
<proteinExistence type="predicted"/>
<gene>
    <name evidence="1" type="ORF">FHX44_118323</name>
</gene>
<organism evidence="1 2">
    <name type="scientific">Pseudonocardia hierapolitana</name>
    <dbReference type="NCBI Taxonomy" id="1128676"/>
    <lineage>
        <taxon>Bacteria</taxon>
        <taxon>Bacillati</taxon>
        <taxon>Actinomycetota</taxon>
        <taxon>Actinomycetes</taxon>
        <taxon>Pseudonocardiales</taxon>
        <taxon>Pseudonocardiaceae</taxon>
        <taxon>Pseudonocardia</taxon>
    </lineage>
</organism>
<dbReference type="OrthoDB" id="1495085at2"/>
<dbReference type="RefSeq" id="WP_147260690.1">
    <property type="nucleotide sequence ID" value="NZ_VIWU01000001.1"/>
</dbReference>
<dbReference type="EMBL" id="VIWU01000001">
    <property type="protein sequence ID" value="TWF82374.1"/>
    <property type="molecule type" value="Genomic_DNA"/>
</dbReference>
<protein>
    <submittedName>
        <fullName evidence="1">Uncharacterized protein</fullName>
    </submittedName>
</protein>